<dbReference type="Pfam" id="PF01381">
    <property type="entry name" value="HTH_3"/>
    <property type="match status" value="1"/>
</dbReference>
<dbReference type="CDD" id="cd00093">
    <property type="entry name" value="HTH_XRE"/>
    <property type="match status" value="1"/>
</dbReference>
<evidence type="ECO:0000256" key="1">
    <source>
        <dbReference type="ARBA" id="ARBA00023125"/>
    </source>
</evidence>
<dbReference type="EMBL" id="AGYR01000006">
    <property type="protein sequence ID" value="ENZ19058.1"/>
    <property type="molecule type" value="Genomic_DNA"/>
</dbReference>
<keyword evidence="1" id="KW-0238">DNA-binding</keyword>
<dbReference type="InterPro" id="IPR010982">
    <property type="entry name" value="Lambda_DNA-bd_dom_sf"/>
</dbReference>
<dbReference type="Proteomes" id="UP000013085">
    <property type="component" value="Unassembled WGS sequence"/>
</dbReference>
<feature type="domain" description="HTH cro/C1-type" evidence="2">
    <location>
        <begin position="7"/>
        <end position="61"/>
    </location>
</feature>
<dbReference type="PANTHER" id="PTHR46558:SF14">
    <property type="entry name" value="HTH-TYPE TRANSCRIPTIONAL REGULATOR ANSR"/>
    <property type="match status" value="1"/>
</dbReference>
<dbReference type="PATRIC" id="fig|999408.3.peg.991"/>
<dbReference type="SMART" id="SM00530">
    <property type="entry name" value="HTH_XRE"/>
    <property type="match status" value="1"/>
</dbReference>
<dbReference type="SUPFAM" id="SSF47413">
    <property type="entry name" value="lambda repressor-like DNA-binding domains"/>
    <property type="match status" value="1"/>
</dbReference>
<evidence type="ECO:0000313" key="3">
    <source>
        <dbReference type="EMBL" id="ENZ19058.1"/>
    </source>
</evidence>
<accession>A0A0E2HFD7</accession>
<dbReference type="AlphaFoldDB" id="A0A0E2HFD7"/>
<dbReference type="RefSeq" id="WP_002583912.1">
    <property type="nucleotide sequence ID" value="NZ_KB850998.1"/>
</dbReference>
<gene>
    <name evidence="3" type="ORF">HMPREF1090_00930</name>
</gene>
<dbReference type="HOGENOM" id="CLU_066192_4_7_9"/>
<proteinExistence type="predicted"/>
<dbReference type="Gene3D" id="1.10.260.40">
    <property type="entry name" value="lambda repressor-like DNA-binding domains"/>
    <property type="match status" value="1"/>
</dbReference>
<reference evidence="3 4" key="1">
    <citation type="submission" date="2013-01" db="EMBL/GenBank/DDBJ databases">
        <title>The Genome Sequence of Clostridium clostridioforme 90A8.</title>
        <authorList>
            <consortium name="The Broad Institute Genome Sequencing Platform"/>
            <person name="Earl A."/>
            <person name="Ward D."/>
            <person name="Feldgarden M."/>
            <person name="Gevers D."/>
            <person name="Courvalin P."/>
            <person name="Lambert T."/>
            <person name="Walker B."/>
            <person name="Young S.K."/>
            <person name="Zeng Q."/>
            <person name="Gargeya S."/>
            <person name="Fitzgerald M."/>
            <person name="Haas B."/>
            <person name="Abouelleil A."/>
            <person name="Alvarado L."/>
            <person name="Arachchi H.M."/>
            <person name="Berlin A.M."/>
            <person name="Chapman S.B."/>
            <person name="Dewar J."/>
            <person name="Goldberg J."/>
            <person name="Griggs A."/>
            <person name="Gujja S."/>
            <person name="Hansen M."/>
            <person name="Howarth C."/>
            <person name="Imamovic A."/>
            <person name="Larimer J."/>
            <person name="McCowan C."/>
            <person name="Murphy C."/>
            <person name="Neiman D."/>
            <person name="Pearson M."/>
            <person name="Priest M."/>
            <person name="Roberts A."/>
            <person name="Saif S."/>
            <person name="Shea T."/>
            <person name="Sisk P."/>
            <person name="Sykes S."/>
            <person name="Wortman J."/>
            <person name="Nusbaum C."/>
            <person name="Birren B."/>
        </authorList>
    </citation>
    <scope>NUCLEOTIDE SEQUENCE [LARGE SCALE GENOMIC DNA]</scope>
    <source>
        <strain evidence="3 4">90A8</strain>
    </source>
</reference>
<sequence>MGFSEQLKIARNTMGYTQQQVADALGLTASTYCGYETGKRQPDVAKLKQLARILNTTGSFLLETEPVRDTCQAGQETCHEFMASYGKLSERSKKTVDDLVALLLDLQEKSGE</sequence>
<dbReference type="GeneID" id="57964695"/>
<evidence type="ECO:0000259" key="2">
    <source>
        <dbReference type="PROSITE" id="PS50943"/>
    </source>
</evidence>
<dbReference type="GO" id="GO:0003677">
    <property type="term" value="F:DNA binding"/>
    <property type="evidence" value="ECO:0007669"/>
    <property type="project" value="UniProtKB-KW"/>
</dbReference>
<dbReference type="PANTHER" id="PTHR46558">
    <property type="entry name" value="TRACRIPTIONAL REGULATORY PROTEIN-RELATED-RELATED"/>
    <property type="match status" value="1"/>
</dbReference>
<organism evidence="3 4">
    <name type="scientific">[Clostridium] clostridioforme 90A8</name>
    <dbReference type="NCBI Taxonomy" id="999408"/>
    <lineage>
        <taxon>Bacteria</taxon>
        <taxon>Bacillati</taxon>
        <taxon>Bacillota</taxon>
        <taxon>Clostridia</taxon>
        <taxon>Lachnospirales</taxon>
        <taxon>Lachnospiraceae</taxon>
        <taxon>Enterocloster</taxon>
    </lineage>
</organism>
<dbReference type="PROSITE" id="PS50943">
    <property type="entry name" value="HTH_CROC1"/>
    <property type="match status" value="1"/>
</dbReference>
<name>A0A0E2HFD7_9FIRM</name>
<protein>
    <recommendedName>
        <fullName evidence="2">HTH cro/C1-type domain-containing protein</fullName>
    </recommendedName>
</protein>
<evidence type="ECO:0000313" key="4">
    <source>
        <dbReference type="Proteomes" id="UP000013085"/>
    </source>
</evidence>
<comment type="caution">
    <text evidence="3">The sequence shown here is derived from an EMBL/GenBank/DDBJ whole genome shotgun (WGS) entry which is preliminary data.</text>
</comment>
<dbReference type="InterPro" id="IPR001387">
    <property type="entry name" value="Cro/C1-type_HTH"/>
</dbReference>